<evidence type="ECO:0000256" key="5">
    <source>
        <dbReference type="ARBA" id="ARBA00022519"/>
    </source>
</evidence>
<dbReference type="RefSeq" id="WP_083497904.1">
    <property type="nucleotide sequence ID" value="NZ_CAAAIU010000007.1"/>
</dbReference>
<dbReference type="STRING" id="1212489.Ldro_1147"/>
<keyword evidence="12" id="KW-1185">Reference proteome</keyword>
<keyword evidence="3" id="KW-0813">Transport</keyword>
<evidence type="ECO:0000259" key="10">
    <source>
        <dbReference type="Pfam" id="PF25885"/>
    </source>
</evidence>
<evidence type="ECO:0000256" key="6">
    <source>
        <dbReference type="ARBA" id="ARBA00022692"/>
    </source>
</evidence>
<feature type="domain" description="Multidrug export protein EmrA/FarA alpha-helical hairpin" evidence="10">
    <location>
        <begin position="79"/>
        <end position="199"/>
    </location>
</feature>
<reference evidence="11 12" key="1">
    <citation type="submission" date="2015-11" db="EMBL/GenBank/DDBJ databases">
        <title>Genomic analysis of 38 Legionella species identifies large and diverse effector repertoires.</title>
        <authorList>
            <person name="Burstein D."/>
            <person name="Amaro F."/>
            <person name="Zusman T."/>
            <person name="Lifshitz Z."/>
            <person name="Cohen O."/>
            <person name="Gilbert J.A."/>
            <person name="Pupko T."/>
            <person name="Shuman H.A."/>
            <person name="Segal G."/>
        </authorList>
    </citation>
    <scope>NUCLEOTIDE SEQUENCE [LARGE SCALE GENOMIC DNA]</scope>
    <source>
        <strain evidence="11 12">ATCC 700990</strain>
    </source>
</reference>
<dbReference type="InterPro" id="IPR050739">
    <property type="entry name" value="MFP"/>
</dbReference>
<dbReference type="PANTHER" id="PTHR30386">
    <property type="entry name" value="MEMBRANE FUSION SUBUNIT OF EMRAB-TOLC MULTIDRUG EFFLUX PUMP"/>
    <property type="match status" value="1"/>
</dbReference>
<keyword evidence="6" id="KW-0812">Transmembrane</keyword>
<dbReference type="FunFam" id="2.40.30.170:FF:000003">
    <property type="entry name" value="Multidrug resistance protein A"/>
    <property type="match status" value="1"/>
</dbReference>
<accession>A0A0W0SVX7</accession>
<keyword evidence="8" id="KW-0472">Membrane</keyword>
<dbReference type="InterPro" id="IPR058633">
    <property type="entry name" value="EmrA/FarA_HH"/>
</dbReference>
<comment type="similarity">
    <text evidence="2">Belongs to the membrane fusion protein (MFP) (TC 8.A.1) family.</text>
</comment>
<comment type="subcellular location">
    <subcellularLocation>
        <location evidence="1">Cell inner membrane</location>
        <topology evidence="1">Single-pass membrane protein</topology>
        <orientation evidence="1">Periplasmic side</orientation>
    </subcellularLocation>
</comment>
<evidence type="ECO:0000313" key="12">
    <source>
        <dbReference type="Proteomes" id="UP000054736"/>
    </source>
</evidence>
<dbReference type="PANTHER" id="PTHR30386:SF19">
    <property type="entry name" value="MULTIDRUG EXPORT PROTEIN EMRA-RELATED"/>
    <property type="match status" value="1"/>
</dbReference>
<keyword evidence="7" id="KW-1133">Transmembrane helix</keyword>
<name>A0A0W0SVX7_9GAMM</name>
<evidence type="ECO:0000256" key="2">
    <source>
        <dbReference type="ARBA" id="ARBA00009477"/>
    </source>
</evidence>
<dbReference type="GO" id="GO:1990961">
    <property type="term" value="P:xenobiotic detoxification by transmembrane export across the plasma membrane"/>
    <property type="evidence" value="ECO:0007669"/>
    <property type="project" value="UniProtKB-ARBA"/>
</dbReference>
<comment type="caution">
    <text evidence="11">The sequence shown here is derived from an EMBL/GenBank/DDBJ whole genome shotgun (WGS) entry which is preliminary data.</text>
</comment>
<evidence type="ECO:0000256" key="4">
    <source>
        <dbReference type="ARBA" id="ARBA00022475"/>
    </source>
</evidence>
<dbReference type="AlphaFoldDB" id="A0A0W0SVX7"/>
<protein>
    <submittedName>
        <fullName evidence="11">Multidrug efflux system</fullName>
    </submittedName>
</protein>
<feature type="region of interest" description="Disordered" evidence="9">
    <location>
        <begin position="393"/>
        <end position="446"/>
    </location>
</feature>
<proteinExistence type="inferred from homology"/>
<evidence type="ECO:0000256" key="9">
    <source>
        <dbReference type="SAM" id="MobiDB-lite"/>
    </source>
</evidence>
<evidence type="ECO:0000313" key="11">
    <source>
        <dbReference type="EMBL" id="KTC87528.1"/>
    </source>
</evidence>
<dbReference type="EMBL" id="LNXY01000020">
    <property type="protein sequence ID" value="KTC87528.1"/>
    <property type="molecule type" value="Genomic_DNA"/>
</dbReference>
<dbReference type="GO" id="GO:0015721">
    <property type="term" value="P:bile acid and bile salt transport"/>
    <property type="evidence" value="ECO:0007669"/>
    <property type="project" value="UniProtKB-ARBA"/>
</dbReference>
<dbReference type="Pfam" id="PF25885">
    <property type="entry name" value="HH_EMRA"/>
    <property type="match status" value="1"/>
</dbReference>
<feature type="compositionally biased region" description="Basic residues" evidence="9">
    <location>
        <begin position="422"/>
        <end position="433"/>
    </location>
</feature>
<feature type="compositionally biased region" description="Basic and acidic residues" evidence="9">
    <location>
        <begin position="437"/>
        <end position="446"/>
    </location>
</feature>
<evidence type="ECO:0000256" key="3">
    <source>
        <dbReference type="ARBA" id="ARBA00022448"/>
    </source>
</evidence>
<evidence type="ECO:0000256" key="7">
    <source>
        <dbReference type="ARBA" id="ARBA00022989"/>
    </source>
</evidence>
<evidence type="ECO:0000256" key="1">
    <source>
        <dbReference type="ARBA" id="ARBA00004383"/>
    </source>
</evidence>
<dbReference type="PATRIC" id="fig|1212489.4.peg.1209"/>
<dbReference type="SUPFAM" id="SSF111369">
    <property type="entry name" value="HlyD-like secretion proteins"/>
    <property type="match status" value="1"/>
</dbReference>
<keyword evidence="4" id="KW-1003">Cell membrane</keyword>
<sequence>MKKKHSASFLFALLVLCVLLFFFLYWLFVWRFQAYTNDAYVQGNQVYVKSLRKGFVTGVYTDDSFLVKKGQVIVSLNETDAIIALEKAKKKLAQTVREVSQAFHDVFILAAEIEVKEAELLKAQQNFKHRYDVIGAKGVSLEDYQHAVDDLKASEAALKRTKNNYQKMLAFVQGTSITEHPWVQAAAQTVRDAWVQLYRCRIYAPVEGLVAQRTIQVGMWVSPNEPLMSIIPLDQIWVNANFKETQLKKMRIGQKVTFTSDLYGRDVVFHGKIVGLPGGAGNVFSLLPPENLSGNWIKIVQRLPVRIALNPEELKKHPLRLGLSLEVTADLTNQDGLLVPTTFNNSPRYSTDIFQLEEQGDKELIESIIKNNLDPNLQEFARNPLIISDINLRQKGTNDNTSPESAVQKNGNEKKAPQQNQSRKKKNKKKMTKQKMTIKECKINTL</sequence>
<organism evidence="11 12">
    <name type="scientific">Legionella drozanskii LLAP-1</name>
    <dbReference type="NCBI Taxonomy" id="1212489"/>
    <lineage>
        <taxon>Bacteria</taxon>
        <taxon>Pseudomonadati</taxon>
        <taxon>Pseudomonadota</taxon>
        <taxon>Gammaproteobacteria</taxon>
        <taxon>Legionellales</taxon>
        <taxon>Legionellaceae</taxon>
        <taxon>Legionella</taxon>
    </lineage>
</organism>
<dbReference type="GO" id="GO:0046677">
    <property type="term" value="P:response to antibiotic"/>
    <property type="evidence" value="ECO:0007669"/>
    <property type="project" value="UniProtKB-ARBA"/>
</dbReference>
<dbReference type="Proteomes" id="UP000054736">
    <property type="component" value="Unassembled WGS sequence"/>
</dbReference>
<dbReference type="GO" id="GO:0005886">
    <property type="term" value="C:plasma membrane"/>
    <property type="evidence" value="ECO:0007669"/>
    <property type="project" value="UniProtKB-SubCell"/>
</dbReference>
<dbReference type="OrthoDB" id="9811754at2"/>
<keyword evidence="5" id="KW-0997">Cell inner membrane</keyword>
<dbReference type="Gene3D" id="2.40.30.170">
    <property type="match status" value="1"/>
</dbReference>
<feature type="compositionally biased region" description="Polar residues" evidence="9">
    <location>
        <begin position="394"/>
        <end position="410"/>
    </location>
</feature>
<evidence type="ECO:0000256" key="8">
    <source>
        <dbReference type="ARBA" id="ARBA00023136"/>
    </source>
</evidence>
<gene>
    <name evidence="11" type="primary">emrA_1</name>
    <name evidence="11" type="ORF">Ldro_1147</name>
</gene>